<sequence length="365" mass="37182">MKISPISMIGVVFLGVLCGAPPRAAADTGSAGTSPEVFTVTTTADGAAANPFDGQCRTDAGECTLRAAVQAANVRPGSTIRVPEGRYELTIPPNFWNTNGPLIDPATGDLDVNADTTIQGAGQDRTVIDAGHRDRAVLTTAHVSISGLTITGGNAAEHEIPLFETGGGGIANSGKLILDHVTVTGNAADYGGGIFNIPVADLKATDSIITGNAAGEAGGVRCDNTCTFTRTAITGNHVVNPRTKWYRFGGFAGRGGGLDIRGVGEVVLIDTVVTGNSADEGGGGINIAPAYLDTLPYQFTDVVNPGMGHLILRGSTIAQNTAGLGEQNCKKVFAVIISTGGNLGNDHSCDLTAAGDEVRPDAGIR</sequence>
<dbReference type="NCBIfam" id="TIGR04214">
    <property type="entry name" value="CSLREA_Nterm"/>
    <property type="match status" value="1"/>
</dbReference>
<evidence type="ECO:0000313" key="2">
    <source>
        <dbReference type="EMBL" id="KAA8887221.1"/>
    </source>
</evidence>
<keyword evidence="3" id="KW-1185">Reference proteome</keyword>
<organism evidence="2 3">
    <name type="scientific">Nocardia colli</name>
    <dbReference type="NCBI Taxonomy" id="2545717"/>
    <lineage>
        <taxon>Bacteria</taxon>
        <taxon>Bacillati</taxon>
        <taxon>Actinomycetota</taxon>
        <taxon>Actinomycetes</taxon>
        <taxon>Mycobacteriales</taxon>
        <taxon>Nocardiaceae</taxon>
        <taxon>Nocardia</taxon>
    </lineage>
</organism>
<dbReference type="RefSeq" id="WP_150403552.1">
    <property type="nucleotide sequence ID" value="NZ_VXLC01000008.1"/>
</dbReference>
<dbReference type="Gene3D" id="2.160.20.10">
    <property type="entry name" value="Single-stranded right-handed beta-helix, Pectin lyase-like"/>
    <property type="match status" value="1"/>
</dbReference>
<dbReference type="Proteomes" id="UP000323876">
    <property type="component" value="Unassembled WGS sequence"/>
</dbReference>
<dbReference type="OrthoDB" id="6828855at2"/>
<dbReference type="InterPro" id="IPR012334">
    <property type="entry name" value="Pectin_lyas_fold"/>
</dbReference>
<dbReference type="EMBL" id="VXLC01000008">
    <property type="protein sequence ID" value="KAA8887221.1"/>
    <property type="molecule type" value="Genomic_DNA"/>
</dbReference>
<dbReference type="AlphaFoldDB" id="A0A5N0EIL8"/>
<feature type="signal peptide" evidence="1">
    <location>
        <begin position="1"/>
        <end position="25"/>
    </location>
</feature>
<comment type="caution">
    <text evidence="2">The sequence shown here is derived from an EMBL/GenBank/DDBJ whole genome shotgun (WGS) entry which is preliminary data.</text>
</comment>
<reference evidence="2 3" key="1">
    <citation type="submission" date="2019-09" db="EMBL/GenBank/DDBJ databases">
        <authorList>
            <person name="Wang X."/>
        </authorList>
    </citation>
    <scope>NUCLEOTIDE SEQUENCE [LARGE SCALE GENOMIC DNA]</scope>
    <source>
        <strain evidence="2 3">CICC 11023</strain>
    </source>
</reference>
<dbReference type="InterPro" id="IPR026457">
    <property type="entry name" value="CSLREA_Nterm"/>
</dbReference>
<dbReference type="InterPro" id="IPR011050">
    <property type="entry name" value="Pectin_lyase_fold/virulence"/>
</dbReference>
<feature type="chain" id="PRO_5024314851" evidence="1">
    <location>
        <begin position="26"/>
        <end position="365"/>
    </location>
</feature>
<dbReference type="SUPFAM" id="SSF51126">
    <property type="entry name" value="Pectin lyase-like"/>
    <property type="match status" value="1"/>
</dbReference>
<evidence type="ECO:0000313" key="3">
    <source>
        <dbReference type="Proteomes" id="UP000323876"/>
    </source>
</evidence>
<protein>
    <submittedName>
        <fullName evidence="2">CSLREA domain-containing protein</fullName>
    </submittedName>
</protein>
<gene>
    <name evidence="2" type="ORF">F3087_20185</name>
</gene>
<accession>A0A5N0EIL8</accession>
<proteinExistence type="predicted"/>
<evidence type="ECO:0000256" key="1">
    <source>
        <dbReference type="SAM" id="SignalP"/>
    </source>
</evidence>
<name>A0A5N0EIL8_9NOCA</name>
<keyword evidence="1" id="KW-0732">Signal</keyword>